<dbReference type="SUPFAM" id="SSF55961">
    <property type="entry name" value="Bet v1-like"/>
    <property type="match status" value="1"/>
</dbReference>
<evidence type="ECO:0000256" key="15">
    <source>
        <dbReference type="ARBA" id="ARBA00025729"/>
    </source>
</evidence>
<dbReference type="AlphaFoldDB" id="A0AAD1M907"/>
<evidence type="ECO:0000256" key="3">
    <source>
        <dbReference type="ARBA" id="ARBA00004972"/>
    </source>
</evidence>
<keyword evidence="13" id="KW-0753">Steroid metabolism</keyword>
<evidence type="ECO:0000313" key="23">
    <source>
        <dbReference type="Proteomes" id="UP000466681"/>
    </source>
</evidence>
<evidence type="ECO:0000313" key="22">
    <source>
        <dbReference type="EMBL" id="BBX04713.1"/>
    </source>
</evidence>
<dbReference type="EMBL" id="AP022560">
    <property type="protein sequence ID" value="BBX04713.1"/>
    <property type="molecule type" value="Genomic_DNA"/>
</dbReference>
<comment type="catalytic activity">
    <reaction evidence="20">
        <text>cholesterol + NADPH + O2 + H(+) = 7-dehydrocholesterol + NADP(+) + 2 H2O</text>
        <dbReference type="Rhea" id="RHEA:45024"/>
        <dbReference type="ChEBI" id="CHEBI:15377"/>
        <dbReference type="ChEBI" id="CHEBI:15378"/>
        <dbReference type="ChEBI" id="CHEBI:15379"/>
        <dbReference type="ChEBI" id="CHEBI:16113"/>
        <dbReference type="ChEBI" id="CHEBI:17759"/>
        <dbReference type="ChEBI" id="CHEBI:57783"/>
        <dbReference type="ChEBI" id="CHEBI:58349"/>
        <dbReference type="EC" id="1.14.19.21"/>
    </reaction>
    <physiologicalReaction direction="left-to-right" evidence="20">
        <dbReference type="Rhea" id="RHEA:45025"/>
    </physiologicalReaction>
</comment>
<keyword evidence="8" id="KW-1133">Transmembrane helix</keyword>
<keyword evidence="7" id="KW-0442">Lipid degradation</keyword>
<dbReference type="PANTHER" id="PTHR21266">
    <property type="entry name" value="IRON-SULFUR DOMAIN CONTAINING PROTEIN"/>
    <property type="match status" value="1"/>
</dbReference>
<accession>A0AAD1M907</accession>
<comment type="cofactor">
    <cofactor evidence="1">
        <name>Fe cation</name>
        <dbReference type="ChEBI" id="CHEBI:24875"/>
    </cofactor>
</comment>
<evidence type="ECO:0000256" key="5">
    <source>
        <dbReference type="ARBA" id="ARBA00022714"/>
    </source>
</evidence>
<evidence type="ECO:0000256" key="12">
    <source>
        <dbReference type="ARBA" id="ARBA00023136"/>
    </source>
</evidence>
<dbReference type="CDD" id="cd03469">
    <property type="entry name" value="Rieske_RO_Alpha_N"/>
    <property type="match status" value="1"/>
</dbReference>
<keyword evidence="11" id="KW-0411">Iron-sulfur</keyword>
<dbReference type="RefSeq" id="WP_163658249.1">
    <property type="nucleotide sequence ID" value="NZ_AP022560.1"/>
</dbReference>
<dbReference type="GO" id="GO:0016042">
    <property type="term" value="P:lipid catabolic process"/>
    <property type="evidence" value="ECO:0007669"/>
    <property type="project" value="UniProtKB-KW"/>
</dbReference>
<keyword evidence="13" id="KW-0443">Lipid metabolism</keyword>
<evidence type="ECO:0000256" key="11">
    <source>
        <dbReference type="ARBA" id="ARBA00023014"/>
    </source>
</evidence>
<dbReference type="GO" id="GO:0005737">
    <property type="term" value="C:cytoplasm"/>
    <property type="evidence" value="ECO:0007669"/>
    <property type="project" value="TreeGrafter"/>
</dbReference>
<dbReference type="GO" id="GO:0004497">
    <property type="term" value="F:monooxygenase activity"/>
    <property type="evidence" value="ECO:0007669"/>
    <property type="project" value="UniProtKB-ARBA"/>
</dbReference>
<keyword evidence="6" id="KW-0479">Metal-binding</keyword>
<dbReference type="GO" id="GO:0016020">
    <property type="term" value="C:membrane"/>
    <property type="evidence" value="ECO:0007669"/>
    <property type="project" value="UniProtKB-SubCell"/>
</dbReference>
<dbReference type="InterPro" id="IPR036922">
    <property type="entry name" value="Rieske_2Fe-2S_sf"/>
</dbReference>
<dbReference type="Pfam" id="PF19298">
    <property type="entry name" value="KshA_C"/>
    <property type="match status" value="1"/>
</dbReference>
<dbReference type="GO" id="GO:0170056">
    <property type="term" value="F:cholesterol 7-desaturase [NAD(P)H] activity"/>
    <property type="evidence" value="ECO:0007669"/>
    <property type="project" value="UniProtKB-EC"/>
</dbReference>
<evidence type="ECO:0000256" key="16">
    <source>
        <dbReference type="ARBA" id="ARBA00026095"/>
    </source>
</evidence>
<gene>
    <name evidence="22" type="ORF">MMOR_56490</name>
</gene>
<dbReference type="SUPFAM" id="SSF50022">
    <property type="entry name" value="ISP domain"/>
    <property type="match status" value="1"/>
</dbReference>
<dbReference type="PROSITE" id="PS51296">
    <property type="entry name" value="RIESKE"/>
    <property type="match status" value="1"/>
</dbReference>
<dbReference type="GO" id="GO:0051537">
    <property type="term" value="F:2 iron, 2 sulfur cluster binding"/>
    <property type="evidence" value="ECO:0007669"/>
    <property type="project" value="UniProtKB-KW"/>
</dbReference>
<evidence type="ECO:0000256" key="20">
    <source>
        <dbReference type="ARBA" id="ARBA00049548"/>
    </source>
</evidence>
<evidence type="ECO:0000256" key="13">
    <source>
        <dbReference type="ARBA" id="ARBA00023221"/>
    </source>
</evidence>
<dbReference type="InterPro" id="IPR050584">
    <property type="entry name" value="Cholesterol_7-desaturase"/>
</dbReference>
<dbReference type="PANTHER" id="PTHR21266:SF32">
    <property type="entry name" value="CHOLESTEROL 7-DESATURASE NVD"/>
    <property type="match status" value="1"/>
</dbReference>
<evidence type="ECO:0000256" key="9">
    <source>
        <dbReference type="ARBA" id="ARBA00023002"/>
    </source>
</evidence>
<evidence type="ECO:0000256" key="17">
    <source>
        <dbReference type="ARBA" id="ARBA00030944"/>
    </source>
</evidence>
<comment type="pathway">
    <text evidence="3">Hormone biosynthesis.</text>
</comment>
<dbReference type="GO" id="GO:0046872">
    <property type="term" value="F:metal ion binding"/>
    <property type="evidence" value="ECO:0007669"/>
    <property type="project" value="UniProtKB-KW"/>
</dbReference>
<proteinExistence type="inferred from homology"/>
<keyword evidence="12" id="KW-0472">Membrane</keyword>
<dbReference type="Gene3D" id="3.90.380.10">
    <property type="entry name" value="Naphthalene 1,2-dioxygenase Alpha Subunit, Chain A, domain 1"/>
    <property type="match status" value="1"/>
</dbReference>
<dbReference type="InterPro" id="IPR017941">
    <property type="entry name" value="Rieske_2Fe-2S"/>
</dbReference>
<evidence type="ECO:0000259" key="21">
    <source>
        <dbReference type="PROSITE" id="PS51296"/>
    </source>
</evidence>
<feature type="domain" description="Rieske" evidence="21">
    <location>
        <begin position="16"/>
        <end position="117"/>
    </location>
</feature>
<evidence type="ECO:0000256" key="10">
    <source>
        <dbReference type="ARBA" id="ARBA00023004"/>
    </source>
</evidence>
<keyword evidence="9" id="KW-0560">Oxidoreductase</keyword>
<evidence type="ECO:0000256" key="19">
    <source>
        <dbReference type="ARBA" id="ARBA00047853"/>
    </source>
</evidence>
<keyword evidence="5" id="KW-0001">2Fe-2S</keyword>
<evidence type="ECO:0000256" key="8">
    <source>
        <dbReference type="ARBA" id="ARBA00022989"/>
    </source>
</evidence>
<comment type="catalytic activity">
    <reaction evidence="19">
        <text>cholesterol + NADH + O2 + H(+) = 7-dehydrocholesterol + NAD(+) + 2 H2O</text>
        <dbReference type="Rhea" id="RHEA:51644"/>
        <dbReference type="ChEBI" id="CHEBI:15377"/>
        <dbReference type="ChEBI" id="CHEBI:15378"/>
        <dbReference type="ChEBI" id="CHEBI:15379"/>
        <dbReference type="ChEBI" id="CHEBI:16113"/>
        <dbReference type="ChEBI" id="CHEBI:17759"/>
        <dbReference type="ChEBI" id="CHEBI:57540"/>
        <dbReference type="ChEBI" id="CHEBI:57945"/>
        <dbReference type="EC" id="1.14.19.21"/>
    </reaction>
    <physiologicalReaction direction="left-to-right" evidence="19">
        <dbReference type="Rhea" id="RHEA:51645"/>
    </physiologicalReaction>
</comment>
<dbReference type="InterPro" id="IPR045605">
    <property type="entry name" value="KshA-like_C"/>
</dbReference>
<dbReference type="Proteomes" id="UP000466681">
    <property type="component" value="Chromosome"/>
</dbReference>
<dbReference type="Gene3D" id="2.102.10.10">
    <property type="entry name" value="Rieske [2Fe-2S] iron-sulphur domain"/>
    <property type="match status" value="1"/>
</dbReference>
<protein>
    <recommendedName>
        <fullName evidence="16">cholesterol 7-desaturase</fullName>
        <ecNumber evidence="16">1.14.19.21</ecNumber>
    </recommendedName>
    <alternativeName>
        <fullName evidence="17">Rieske-type oxygenase</fullName>
    </alternativeName>
</protein>
<dbReference type="EC" id="1.14.19.21" evidence="16"/>
<comment type="subunit">
    <text evidence="18">Homotrimer. The two-component system 3-ketosteroid-9-alpha-monooxygenase is composed of an oxygenase component KshA and a reductase component KshB.</text>
</comment>
<evidence type="ECO:0000256" key="18">
    <source>
        <dbReference type="ARBA" id="ARBA00046982"/>
    </source>
</evidence>
<keyword evidence="4" id="KW-0812">Transmembrane</keyword>
<comment type="pathway">
    <text evidence="14">Steroid hormone biosynthesis; dafachronic acid biosynthesis.</text>
</comment>
<evidence type="ECO:0000256" key="1">
    <source>
        <dbReference type="ARBA" id="ARBA00001962"/>
    </source>
</evidence>
<evidence type="ECO:0000256" key="4">
    <source>
        <dbReference type="ARBA" id="ARBA00022692"/>
    </source>
</evidence>
<reference evidence="22 23" key="1">
    <citation type="journal article" date="2019" name="Emerg. Microbes Infect.">
        <title>Comprehensive subspecies identification of 175 nontuberculous mycobacteria species based on 7547 genomic profiles.</title>
        <authorList>
            <person name="Matsumoto Y."/>
            <person name="Kinjo T."/>
            <person name="Motooka D."/>
            <person name="Nabeya D."/>
            <person name="Jung N."/>
            <person name="Uechi K."/>
            <person name="Horii T."/>
            <person name="Iida T."/>
            <person name="Fujita J."/>
            <person name="Nakamura S."/>
        </authorList>
    </citation>
    <scope>NUCLEOTIDE SEQUENCE [LARGE SCALE GENOMIC DNA]</scope>
    <source>
        <strain evidence="22 23">JCM 6375</strain>
    </source>
</reference>
<keyword evidence="23" id="KW-1185">Reference proteome</keyword>
<comment type="similarity">
    <text evidence="15">Belongs to the cholesterol 7-desaturase family.</text>
</comment>
<dbReference type="GO" id="GO:0008203">
    <property type="term" value="P:cholesterol metabolic process"/>
    <property type="evidence" value="ECO:0007669"/>
    <property type="project" value="InterPro"/>
</dbReference>
<evidence type="ECO:0000256" key="6">
    <source>
        <dbReference type="ARBA" id="ARBA00022723"/>
    </source>
</evidence>
<name>A0AAD1M907_9MYCO</name>
<sequence length="326" mass="37094">MIRQGWPHQSFPSGWFQIGWSADFAPGEVRSARYFGKDLVIARTESGTASVFDAYCPHLGAHIGLGGKIIGENLACPFHGWQFDSDGRNVLVPYSTKVSKCRLRSWAVAEVSGLMLMWHDPDGTGPTWDAHAVADRVPDVDARGAEYVAGYPDGARRWERVHVYPQMIVENITDPAHFHWVHHADWITRVENFSEDGPQFNVLHTMQFAPNEPSKWTLDIRTYGVGVMTGTFRREDEIQFVEVQATTPIDEEYSDVWGTIWMKAPDDGSAITDEMRGVIAMQHEQLERDFFIWENMRYVPAPPFAPEEAGPYRALRRWAGQFYSDN</sequence>
<evidence type="ECO:0000256" key="14">
    <source>
        <dbReference type="ARBA" id="ARBA00025712"/>
    </source>
</evidence>
<evidence type="ECO:0000256" key="2">
    <source>
        <dbReference type="ARBA" id="ARBA00004370"/>
    </source>
</evidence>
<evidence type="ECO:0000256" key="7">
    <source>
        <dbReference type="ARBA" id="ARBA00022963"/>
    </source>
</evidence>
<dbReference type="Pfam" id="PF00355">
    <property type="entry name" value="Rieske"/>
    <property type="match status" value="1"/>
</dbReference>
<organism evidence="22 23">
    <name type="scientific">Mycolicibacterium moriokaense</name>
    <dbReference type="NCBI Taxonomy" id="39691"/>
    <lineage>
        <taxon>Bacteria</taxon>
        <taxon>Bacillati</taxon>
        <taxon>Actinomycetota</taxon>
        <taxon>Actinomycetes</taxon>
        <taxon>Mycobacteriales</taxon>
        <taxon>Mycobacteriaceae</taxon>
        <taxon>Mycolicibacterium</taxon>
    </lineage>
</organism>
<dbReference type="KEGG" id="mmor:MMOR_56490"/>
<keyword evidence="10" id="KW-0408">Iron</keyword>
<comment type="subcellular location">
    <subcellularLocation>
        <location evidence="2">Membrane</location>
    </subcellularLocation>
</comment>